<dbReference type="InterPro" id="IPR019775">
    <property type="entry name" value="WD40_repeat_CS"/>
</dbReference>
<dbReference type="InterPro" id="IPR036322">
    <property type="entry name" value="WD40_repeat_dom_sf"/>
</dbReference>
<dbReference type="EMBL" id="ML122284">
    <property type="protein sequence ID" value="RPD56932.1"/>
    <property type="molecule type" value="Genomic_DNA"/>
</dbReference>
<sequence length="371" mass="41003">MSSTTTMDQDFPATIREVATLEGHEDRAWHVAWNPTRPLLASCSADKTVRLYAYSKSTDPDAPELKFSHITTIPTGHAKTVRAVAWSPSGKTLATASFDSNIGVWAQEEDEEGEEGAFNPAAEWECMSLLEGHETECKSVAYSASGNLLASCSRDKTVWVWEVHPDHDFECMGVLMEHTQDVKCVAWHPTEEILASASYDDTIKLYIDDPQEDWFCFQTLSGHSSTVWSLAFSPDGRFLASASDDTTIRIWERVQEHKWEYIDVLEGHERSVYSISWGRGKPLDSGDAGSLGWLASTGGDGIINVWELGVGQSAKDPRRKALTHRIIAKVSQAHGVHDVNSVVWCPRKGFEDLFATAGDDGAVKVWKVAPS</sequence>
<proteinExistence type="inferred from homology"/>
<organism evidence="5 6">
    <name type="scientific">Lentinus tigrinus ALCF2SS1-6</name>
    <dbReference type="NCBI Taxonomy" id="1328759"/>
    <lineage>
        <taxon>Eukaryota</taxon>
        <taxon>Fungi</taxon>
        <taxon>Dikarya</taxon>
        <taxon>Basidiomycota</taxon>
        <taxon>Agaricomycotina</taxon>
        <taxon>Agaricomycetes</taxon>
        <taxon>Polyporales</taxon>
        <taxon>Polyporaceae</taxon>
        <taxon>Lentinus</taxon>
    </lineage>
</organism>
<feature type="repeat" description="WD" evidence="4">
    <location>
        <begin position="175"/>
        <end position="206"/>
    </location>
</feature>
<feature type="repeat" description="WD" evidence="4">
    <location>
        <begin position="339"/>
        <end position="371"/>
    </location>
</feature>
<evidence type="ECO:0000256" key="2">
    <source>
        <dbReference type="ARBA" id="ARBA00022737"/>
    </source>
</evidence>
<dbReference type="Pfam" id="PF00400">
    <property type="entry name" value="WD40"/>
    <property type="match status" value="7"/>
</dbReference>
<comment type="similarity">
    <text evidence="3">Belongs to the WD repeat CIA1 family.</text>
</comment>
<protein>
    <recommendedName>
        <fullName evidence="3">Probable cytosolic iron-sulfur protein assembly protein 1</fullName>
    </recommendedName>
</protein>
<dbReference type="PROSITE" id="PS00678">
    <property type="entry name" value="WD_REPEATS_1"/>
    <property type="match status" value="1"/>
</dbReference>
<dbReference type="OrthoDB" id="284782at2759"/>
<dbReference type="GO" id="GO:0016226">
    <property type="term" value="P:iron-sulfur cluster assembly"/>
    <property type="evidence" value="ECO:0007669"/>
    <property type="project" value="UniProtKB-UniRule"/>
</dbReference>
<evidence type="ECO:0000256" key="1">
    <source>
        <dbReference type="ARBA" id="ARBA00022574"/>
    </source>
</evidence>
<evidence type="ECO:0000313" key="5">
    <source>
        <dbReference type="EMBL" id="RPD56932.1"/>
    </source>
</evidence>
<feature type="repeat" description="WD" evidence="4">
    <location>
        <begin position="74"/>
        <end position="105"/>
    </location>
</feature>
<dbReference type="HAMAP" id="MF_03037">
    <property type="entry name" value="ciao1"/>
    <property type="match status" value="1"/>
</dbReference>
<dbReference type="InterPro" id="IPR028608">
    <property type="entry name" value="CIAO1/Cia1"/>
</dbReference>
<keyword evidence="1 4" id="KW-0853">WD repeat</keyword>
<feature type="repeat" description="WD" evidence="4">
    <location>
        <begin position="130"/>
        <end position="163"/>
    </location>
</feature>
<evidence type="ECO:0000256" key="4">
    <source>
        <dbReference type="PROSITE-ProRule" id="PRU00221"/>
    </source>
</evidence>
<dbReference type="InterPro" id="IPR001680">
    <property type="entry name" value="WD40_rpt"/>
</dbReference>
<dbReference type="PROSITE" id="PS50294">
    <property type="entry name" value="WD_REPEATS_REGION"/>
    <property type="match status" value="5"/>
</dbReference>
<dbReference type="GO" id="GO:0097361">
    <property type="term" value="C:cytosolic [4Fe-4S] assembly targeting complex"/>
    <property type="evidence" value="ECO:0007669"/>
    <property type="project" value="InterPro"/>
</dbReference>
<dbReference type="SMART" id="SM00320">
    <property type="entry name" value="WD40"/>
    <property type="match status" value="7"/>
</dbReference>
<dbReference type="Gene3D" id="2.130.10.10">
    <property type="entry name" value="YVTN repeat-like/Quinoprotein amine dehydrogenase"/>
    <property type="match status" value="1"/>
</dbReference>
<dbReference type="PANTHER" id="PTHR19920">
    <property type="entry name" value="WD40 PROTEIN CIAO1"/>
    <property type="match status" value="1"/>
</dbReference>
<dbReference type="STRING" id="1328759.A0A5C2S0P9"/>
<accession>A0A5C2S0P9</accession>
<dbReference type="CDD" id="cd00200">
    <property type="entry name" value="WD40"/>
    <property type="match status" value="1"/>
</dbReference>
<feature type="repeat" description="WD" evidence="4">
    <location>
        <begin position="220"/>
        <end position="252"/>
    </location>
</feature>
<keyword evidence="6" id="KW-1185">Reference proteome</keyword>
<evidence type="ECO:0000256" key="3">
    <source>
        <dbReference type="HAMAP-Rule" id="MF_03037"/>
    </source>
</evidence>
<comment type="function">
    <text evidence="3">Essential component of the cytosolic iron-sulfur (Fe/S) protein assembly machinery. Required for the maturation of extramitochondrial Fe/S proteins.</text>
</comment>
<dbReference type="InterPro" id="IPR015943">
    <property type="entry name" value="WD40/YVTN_repeat-like_dom_sf"/>
</dbReference>
<name>A0A5C2S0P9_9APHY</name>
<dbReference type="PRINTS" id="PR00320">
    <property type="entry name" value="GPROTEINBRPT"/>
</dbReference>
<gene>
    <name evidence="3" type="primary">CIA1</name>
    <name evidence="5" type="ORF">L227DRAFT_578370</name>
</gene>
<feature type="repeat" description="WD" evidence="4">
    <location>
        <begin position="21"/>
        <end position="52"/>
    </location>
</feature>
<dbReference type="AlphaFoldDB" id="A0A5C2S0P9"/>
<evidence type="ECO:0000313" key="6">
    <source>
        <dbReference type="Proteomes" id="UP000313359"/>
    </source>
</evidence>
<reference evidence="5" key="1">
    <citation type="journal article" date="2018" name="Genome Biol. Evol.">
        <title>Genomics and development of Lentinus tigrinus, a white-rot wood-decaying mushroom with dimorphic fruiting bodies.</title>
        <authorList>
            <person name="Wu B."/>
            <person name="Xu Z."/>
            <person name="Knudson A."/>
            <person name="Carlson A."/>
            <person name="Chen N."/>
            <person name="Kovaka S."/>
            <person name="LaButti K."/>
            <person name="Lipzen A."/>
            <person name="Pennachio C."/>
            <person name="Riley R."/>
            <person name="Schakwitz W."/>
            <person name="Umezawa K."/>
            <person name="Ohm R.A."/>
            <person name="Grigoriev I.V."/>
            <person name="Nagy L.G."/>
            <person name="Gibbons J."/>
            <person name="Hibbett D."/>
        </authorList>
    </citation>
    <scope>NUCLEOTIDE SEQUENCE [LARGE SCALE GENOMIC DNA]</scope>
    <source>
        <strain evidence="5">ALCF2SS1-6</strain>
    </source>
</reference>
<dbReference type="InterPro" id="IPR020472">
    <property type="entry name" value="WD40_PAC1"/>
</dbReference>
<dbReference type="PROSITE" id="PS50082">
    <property type="entry name" value="WD_REPEATS_2"/>
    <property type="match status" value="6"/>
</dbReference>
<dbReference type="Proteomes" id="UP000313359">
    <property type="component" value="Unassembled WGS sequence"/>
</dbReference>
<dbReference type="SUPFAM" id="SSF50978">
    <property type="entry name" value="WD40 repeat-like"/>
    <property type="match status" value="1"/>
</dbReference>
<dbReference type="PANTHER" id="PTHR19920:SF0">
    <property type="entry name" value="CYTOSOLIC IRON-SULFUR PROTEIN ASSEMBLY PROTEIN CIAO1-RELATED"/>
    <property type="match status" value="1"/>
</dbReference>
<keyword evidence="2" id="KW-0677">Repeat</keyword>